<keyword evidence="12" id="KW-0614">Plasmid</keyword>
<keyword evidence="2 9" id="KW-1003">Cell membrane</keyword>
<gene>
    <name evidence="9" type="primary">lspA</name>
    <name evidence="12" type="ORF">OU5_P0174</name>
</gene>
<geneLocation type="plasmid" evidence="13"/>
<evidence type="ECO:0000256" key="10">
    <source>
        <dbReference type="RuleBase" id="RU000594"/>
    </source>
</evidence>
<evidence type="ECO:0000256" key="6">
    <source>
        <dbReference type="ARBA" id="ARBA00022801"/>
    </source>
</evidence>
<feature type="active site" evidence="9">
    <location>
        <position position="143"/>
    </location>
</feature>
<dbReference type="UniPathway" id="UPA00665"/>
<dbReference type="AlphaFoldDB" id="A0A024ELD0"/>
<keyword evidence="8 9" id="KW-0472">Membrane</keyword>
<evidence type="ECO:0000256" key="5">
    <source>
        <dbReference type="ARBA" id="ARBA00022750"/>
    </source>
</evidence>
<dbReference type="InterPro" id="IPR001872">
    <property type="entry name" value="Peptidase_A8"/>
</dbReference>
<feature type="transmembrane region" description="Helical" evidence="9">
    <location>
        <begin position="100"/>
        <end position="119"/>
    </location>
</feature>
<comment type="pathway">
    <text evidence="9">Protein modification; lipoprotein biosynthesis (signal peptide cleavage).</text>
</comment>
<dbReference type="RefSeq" id="WP_010466000.1">
    <property type="nucleotide sequence ID" value="NZ_CP005961.1"/>
</dbReference>
<organism evidence="12 13">
    <name type="scientific">Pseudomonas mandelii JR-1</name>
    <dbReference type="NCBI Taxonomy" id="1147786"/>
    <lineage>
        <taxon>Bacteria</taxon>
        <taxon>Pseudomonadati</taxon>
        <taxon>Pseudomonadota</taxon>
        <taxon>Gammaproteobacteria</taxon>
        <taxon>Pseudomonadales</taxon>
        <taxon>Pseudomonadaceae</taxon>
        <taxon>Pseudomonas</taxon>
    </lineage>
</organism>
<feature type="transmembrane region" description="Helical" evidence="9">
    <location>
        <begin position="139"/>
        <end position="159"/>
    </location>
</feature>
<dbReference type="GO" id="GO:0005886">
    <property type="term" value="C:plasma membrane"/>
    <property type="evidence" value="ECO:0007669"/>
    <property type="project" value="UniProtKB-SubCell"/>
</dbReference>
<keyword evidence="3 9" id="KW-0645">Protease</keyword>
<comment type="function">
    <text evidence="9 10">This protein specifically catalyzes the removal of signal peptides from prolipoproteins.</text>
</comment>
<feature type="transmembrane region" description="Helical" evidence="9">
    <location>
        <begin position="74"/>
        <end position="91"/>
    </location>
</feature>
<dbReference type="NCBIfam" id="TIGR00077">
    <property type="entry name" value="lspA"/>
    <property type="match status" value="1"/>
</dbReference>
<accession>A0A024ELD0</accession>
<protein>
    <recommendedName>
        <fullName evidence="9">Lipoprotein signal peptidase</fullName>
        <ecNumber evidence="9">3.4.23.36</ecNumber>
    </recommendedName>
    <alternativeName>
        <fullName evidence="9">Prolipoprotein signal peptidase</fullName>
    </alternativeName>
    <alternativeName>
        <fullName evidence="9">Signal peptidase II</fullName>
        <shortName evidence="9">SPase II</shortName>
    </alternativeName>
</protein>
<comment type="catalytic activity">
    <reaction evidence="9 10">
        <text>Release of signal peptides from bacterial membrane prolipoproteins. Hydrolyzes -Xaa-Yaa-Zaa-|-(S,diacylglyceryl)Cys-, in which Xaa is hydrophobic (preferably Leu), and Yaa (Ala or Ser) and Zaa (Gly or Ala) have small, neutral side chains.</text>
        <dbReference type="EC" id="3.4.23.36"/>
    </reaction>
</comment>
<keyword evidence="5 9" id="KW-0064">Aspartyl protease</keyword>
<proteinExistence type="inferred from homology"/>
<evidence type="ECO:0000256" key="4">
    <source>
        <dbReference type="ARBA" id="ARBA00022692"/>
    </source>
</evidence>
<dbReference type="PROSITE" id="PS00855">
    <property type="entry name" value="SPASE_II"/>
    <property type="match status" value="1"/>
</dbReference>
<dbReference type="HAMAP" id="MF_00161">
    <property type="entry name" value="LspA"/>
    <property type="match status" value="1"/>
</dbReference>
<dbReference type="EMBL" id="CP005961">
    <property type="protein sequence ID" value="AHZ73426.1"/>
    <property type="molecule type" value="Genomic_DNA"/>
</dbReference>
<keyword evidence="7 9" id="KW-1133">Transmembrane helix</keyword>
<keyword evidence="4 9" id="KW-0812">Transmembrane</keyword>
<name>A0A024ELD0_9PSED</name>
<evidence type="ECO:0000313" key="12">
    <source>
        <dbReference type="EMBL" id="AHZ73426.1"/>
    </source>
</evidence>
<dbReference type="Pfam" id="PF01252">
    <property type="entry name" value="Peptidase_A8"/>
    <property type="match status" value="1"/>
</dbReference>
<evidence type="ECO:0000256" key="11">
    <source>
        <dbReference type="RuleBase" id="RU004181"/>
    </source>
</evidence>
<comment type="caution">
    <text evidence="9">Lacks conserved residue(s) required for the propagation of feature annotation.</text>
</comment>
<evidence type="ECO:0000256" key="3">
    <source>
        <dbReference type="ARBA" id="ARBA00022670"/>
    </source>
</evidence>
<dbReference type="OrthoDB" id="9810259at2"/>
<dbReference type="GO" id="GO:0004190">
    <property type="term" value="F:aspartic-type endopeptidase activity"/>
    <property type="evidence" value="ECO:0007669"/>
    <property type="project" value="UniProtKB-UniRule"/>
</dbReference>
<comment type="subcellular location">
    <subcellularLocation>
        <location evidence="9">Cell membrane</location>
        <topology evidence="9">Multi-pass membrane protein</topology>
    </subcellularLocation>
</comment>
<evidence type="ECO:0000313" key="13">
    <source>
        <dbReference type="Proteomes" id="UP000026913"/>
    </source>
</evidence>
<evidence type="ECO:0000256" key="7">
    <source>
        <dbReference type="ARBA" id="ARBA00022989"/>
    </source>
</evidence>
<comment type="similarity">
    <text evidence="1 9 11">Belongs to the peptidase A8 family.</text>
</comment>
<keyword evidence="12" id="KW-0449">Lipoprotein</keyword>
<sequence length="170" mass="18581">MKSPLGMAHFIAPWLWWTLSLGIASADQAFKSAIEGSLPVGTVIPLAPFFNLVHFWNTGAAFSFLADAGGWQRYFFIVIALIVSMVLALILRKPRANSEALGYSLILGGAVGNLIDRAFRGHVIDYLDFYWQSWHWPAFNLADIGIVGGTAMLILSSLLSPNAEAGRARE</sequence>
<keyword evidence="6 9" id="KW-0378">Hydrolase</keyword>
<reference evidence="12 13" key="1">
    <citation type="journal article" date="2012" name="J. Bacteriol.">
        <title>Genome sequence of cold-adapted Pseudomonas mandelii strain JR-1.</title>
        <authorList>
            <person name="Jang S.H."/>
            <person name="Kim J."/>
            <person name="Kim J."/>
            <person name="Hong S."/>
            <person name="Lee C."/>
        </authorList>
    </citation>
    <scope>NUCLEOTIDE SEQUENCE [LARGE SCALE GENOMIC DNA]</scope>
    <source>
        <strain evidence="12 13">JR-1</strain>
        <plasmid evidence="13">Plasmid</plasmid>
    </source>
</reference>
<dbReference type="Proteomes" id="UP000026913">
    <property type="component" value="Plasmid unnamed"/>
</dbReference>
<dbReference type="PANTHER" id="PTHR33695:SF1">
    <property type="entry name" value="LIPOPROTEIN SIGNAL PEPTIDASE"/>
    <property type="match status" value="1"/>
</dbReference>
<dbReference type="EC" id="3.4.23.36" evidence="9"/>
<dbReference type="PANTHER" id="PTHR33695">
    <property type="entry name" value="LIPOPROTEIN SIGNAL PEPTIDASE"/>
    <property type="match status" value="1"/>
</dbReference>
<dbReference type="GO" id="GO:0006508">
    <property type="term" value="P:proteolysis"/>
    <property type="evidence" value="ECO:0007669"/>
    <property type="project" value="UniProtKB-KW"/>
</dbReference>
<feature type="active site" evidence="9">
    <location>
        <position position="125"/>
    </location>
</feature>
<dbReference type="PRINTS" id="PR00781">
    <property type="entry name" value="LIPOSIGPTASE"/>
</dbReference>
<dbReference type="HOGENOM" id="CLU_083252_4_0_6"/>
<evidence type="ECO:0000256" key="1">
    <source>
        <dbReference type="ARBA" id="ARBA00006139"/>
    </source>
</evidence>
<evidence type="ECO:0000256" key="9">
    <source>
        <dbReference type="HAMAP-Rule" id="MF_00161"/>
    </source>
</evidence>
<dbReference type="KEGG" id="pman:OU5_P0174"/>
<evidence type="ECO:0000256" key="2">
    <source>
        <dbReference type="ARBA" id="ARBA00022475"/>
    </source>
</evidence>
<evidence type="ECO:0000256" key="8">
    <source>
        <dbReference type="ARBA" id="ARBA00023136"/>
    </source>
</evidence>